<reference evidence="2 3" key="1">
    <citation type="submission" date="2017-07" db="EMBL/GenBank/DDBJ databases">
        <title>Isolation and whole genome analysis of endospore-forming bacteria from heroin.</title>
        <authorList>
            <person name="Kalinowski J."/>
            <person name="Ahrens B."/>
            <person name="Al-Dilaimi A."/>
            <person name="Winkler A."/>
            <person name="Wibberg D."/>
            <person name="Schleenbecker U."/>
            <person name="Ruckert C."/>
            <person name="Wolfel R."/>
            <person name="Grass G."/>
        </authorList>
    </citation>
    <scope>NUCLEOTIDE SEQUENCE [LARGE SCALE GENOMIC DNA]</scope>
    <source>
        <strain evidence="2 3">7537-G1</strain>
    </source>
</reference>
<evidence type="ECO:0000313" key="2">
    <source>
        <dbReference type="EMBL" id="PAD76425.1"/>
    </source>
</evidence>
<sequence length="155" mass="17173">MRPTSSNRDENMQARISRATRKINRRTILNQFAQKTAEMLARAFLSPEESLVPGSFAAGPCRPPHGQYCSGCGADASCPSDYVVCTPNTVITDCKGLCPYPSGWWYTSDPVGQRAKCQDCISRYVHPTFDKEGCYQGAHIDGRFVICACRSTIMY</sequence>
<comment type="caution">
    <text evidence="2">The sequence shown here is derived from an EMBL/GenBank/DDBJ whole genome shotgun (WGS) entry which is preliminary data.</text>
</comment>
<dbReference type="EMBL" id="NPBY01000038">
    <property type="protein sequence ID" value="PAD76425.1"/>
    <property type="molecule type" value="Genomic_DNA"/>
</dbReference>
<dbReference type="EMBL" id="WOAA01000011">
    <property type="protein sequence ID" value="MUG67149.1"/>
    <property type="molecule type" value="Genomic_DNA"/>
</dbReference>
<proteinExistence type="predicted"/>
<organism evidence="2 3">
    <name type="scientific">Paenibacillus campinasensis</name>
    <dbReference type="NCBI Taxonomy" id="66347"/>
    <lineage>
        <taxon>Bacteria</taxon>
        <taxon>Bacillati</taxon>
        <taxon>Bacillota</taxon>
        <taxon>Bacilli</taxon>
        <taxon>Bacillales</taxon>
        <taxon>Paenibacillaceae</taxon>
        <taxon>Paenibacillus</taxon>
    </lineage>
</organism>
<dbReference type="RefSeq" id="WP_095265505.1">
    <property type="nucleotide sequence ID" value="NZ_NPBY01000038.1"/>
</dbReference>
<protein>
    <submittedName>
        <fullName evidence="2">Uncharacterized protein</fullName>
    </submittedName>
</protein>
<evidence type="ECO:0000313" key="1">
    <source>
        <dbReference type="EMBL" id="MUG67149.1"/>
    </source>
</evidence>
<dbReference type="AlphaFoldDB" id="A0A268ETH1"/>
<accession>A0A268ETH1</accession>
<gene>
    <name evidence="2" type="ORF">CHH67_12445</name>
    <name evidence="1" type="ORF">GNP94_14210</name>
</gene>
<keyword evidence="4" id="KW-1185">Reference proteome</keyword>
<dbReference type="Proteomes" id="UP000215596">
    <property type="component" value="Unassembled WGS sequence"/>
</dbReference>
<evidence type="ECO:0000313" key="4">
    <source>
        <dbReference type="Proteomes" id="UP000435177"/>
    </source>
</evidence>
<reference evidence="1 4" key="2">
    <citation type="submission" date="2019-11" db="EMBL/GenBank/DDBJ databases">
        <title>Draft genome sequences of five Paenibacillus species of dairy origin.</title>
        <authorList>
            <person name="Olajide A.M."/>
            <person name="Chen S."/>
            <person name="Lapointe G."/>
        </authorList>
    </citation>
    <scope>NUCLEOTIDE SEQUENCE [LARGE SCALE GENOMIC DNA]</scope>
    <source>
        <strain evidence="1 4">3CS1</strain>
    </source>
</reference>
<dbReference type="Proteomes" id="UP000435177">
    <property type="component" value="Unassembled WGS sequence"/>
</dbReference>
<name>A0A268ETH1_9BACL</name>
<evidence type="ECO:0000313" key="3">
    <source>
        <dbReference type="Proteomes" id="UP000215596"/>
    </source>
</evidence>
<dbReference type="OrthoDB" id="2597627at2"/>